<name>A0A7K1T216_9SPHI</name>
<sequence>MKTLEDLQKEKLQAEIEKIKKETNQIKLSDSTKQTVDAKLEQDKIKAEIEKLKEETALIKKPWYSQPSFLNLLVSFSVPILSLLAAYYLAGGKEYFDAKTMNLQNQQHDIEQKVDEFKHRRDSLSKANINLVNENKSISVNQNKLQNDTAKLGNIMRQKQLQIAKYINDKKTLSNQINSLDQQKKDLGAKVAKISTKLLEAPFNEKLRDLINENDYVYGKMPTEFSILVTLYQNNKQFRNDYQTIIIKSIDSVKNIVSPKNFHLRLILQGLIYTCTREMKWKKELYTTADTYSNIIVKEKGQLNYFDWEIFADLEWKSKNERIEVFNFMVTCVRKLQAYGVDKTLDNCISIMSAIHSLN</sequence>
<reference evidence="3 4" key="1">
    <citation type="submission" date="2019-12" db="EMBL/GenBank/DDBJ databases">
        <title>Mucilaginibacter sp. HMF7410 genome sequencing and assembly.</title>
        <authorList>
            <person name="Kang H."/>
            <person name="Cha I."/>
            <person name="Kim H."/>
            <person name="Joh K."/>
        </authorList>
    </citation>
    <scope>NUCLEOTIDE SEQUENCE [LARGE SCALE GENOMIC DNA]</scope>
    <source>
        <strain evidence="3 4">HMF7410</strain>
    </source>
</reference>
<evidence type="ECO:0000313" key="4">
    <source>
        <dbReference type="Proteomes" id="UP000462014"/>
    </source>
</evidence>
<gene>
    <name evidence="3" type="ORF">GO621_17590</name>
</gene>
<protein>
    <submittedName>
        <fullName evidence="3">Uncharacterized protein</fullName>
    </submittedName>
</protein>
<feature type="transmembrane region" description="Helical" evidence="2">
    <location>
        <begin position="69"/>
        <end position="90"/>
    </location>
</feature>
<dbReference type="RefSeq" id="WP_157569476.1">
    <property type="nucleotide sequence ID" value="NZ_WPIK01000023.1"/>
</dbReference>
<dbReference type="Proteomes" id="UP000462014">
    <property type="component" value="Unassembled WGS sequence"/>
</dbReference>
<feature type="coiled-coil region" evidence="1">
    <location>
        <begin position="2"/>
        <end position="55"/>
    </location>
</feature>
<feature type="coiled-coil region" evidence="1">
    <location>
        <begin position="156"/>
        <end position="190"/>
    </location>
</feature>
<keyword evidence="2" id="KW-1133">Transmembrane helix</keyword>
<keyword evidence="2" id="KW-0472">Membrane</keyword>
<comment type="caution">
    <text evidence="3">The sequence shown here is derived from an EMBL/GenBank/DDBJ whole genome shotgun (WGS) entry which is preliminary data.</text>
</comment>
<keyword evidence="1" id="KW-0175">Coiled coil</keyword>
<evidence type="ECO:0000256" key="1">
    <source>
        <dbReference type="SAM" id="Coils"/>
    </source>
</evidence>
<proteinExistence type="predicted"/>
<evidence type="ECO:0000313" key="3">
    <source>
        <dbReference type="EMBL" id="MVN23340.1"/>
    </source>
</evidence>
<evidence type="ECO:0000256" key="2">
    <source>
        <dbReference type="SAM" id="Phobius"/>
    </source>
</evidence>
<dbReference type="AlphaFoldDB" id="A0A7K1T216"/>
<keyword evidence="2" id="KW-0812">Transmembrane</keyword>
<accession>A0A7K1T216</accession>
<keyword evidence="4" id="KW-1185">Reference proteome</keyword>
<organism evidence="3 4">
    <name type="scientific">Mucilaginibacter arboris</name>
    <dbReference type="NCBI Taxonomy" id="2682090"/>
    <lineage>
        <taxon>Bacteria</taxon>
        <taxon>Pseudomonadati</taxon>
        <taxon>Bacteroidota</taxon>
        <taxon>Sphingobacteriia</taxon>
        <taxon>Sphingobacteriales</taxon>
        <taxon>Sphingobacteriaceae</taxon>
        <taxon>Mucilaginibacter</taxon>
    </lineage>
</organism>
<dbReference type="EMBL" id="WPIK01000023">
    <property type="protein sequence ID" value="MVN23340.1"/>
    <property type="molecule type" value="Genomic_DNA"/>
</dbReference>